<keyword evidence="2" id="KW-1133">Transmembrane helix</keyword>
<dbReference type="Proteomes" id="UP001231924">
    <property type="component" value="Unassembled WGS sequence"/>
</dbReference>
<evidence type="ECO:0000256" key="2">
    <source>
        <dbReference type="SAM" id="Phobius"/>
    </source>
</evidence>
<organism evidence="3 4">
    <name type="scientific">Actinomycetospora termitidis</name>
    <dbReference type="NCBI Taxonomy" id="3053470"/>
    <lineage>
        <taxon>Bacteria</taxon>
        <taxon>Bacillati</taxon>
        <taxon>Actinomycetota</taxon>
        <taxon>Actinomycetes</taxon>
        <taxon>Pseudonocardiales</taxon>
        <taxon>Pseudonocardiaceae</taxon>
        <taxon>Actinomycetospora</taxon>
    </lineage>
</organism>
<evidence type="ECO:0000256" key="1">
    <source>
        <dbReference type="SAM" id="MobiDB-lite"/>
    </source>
</evidence>
<proteinExistence type="predicted"/>
<accession>A0ABT7MBG6</accession>
<keyword evidence="2" id="KW-0472">Membrane</keyword>
<feature type="compositionally biased region" description="Low complexity" evidence="1">
    <location>
        <begin position="116"/>
        <end position="154"/>
    </location>
</feature>
<keyword evidence="4" id="KW-1185">Reference proteome</keyword>
<feature type="transmembrane region" description="Helical" evidence="2">
    <location>
        <begin position="38"/>
        <end position="60"/>
    </location>
</feature>
<evidence type="ECO:0000313" key="3">
    <source>
        <dbReference type="EMBL" id="MDL5157514.1"/>
    </source>
</evidence>
<dbReference type="RefSeq" id="WP_286053943.1">
    <property type="nucleotide sequence ID" value="NZ_JASVWF010000003.1"/>
</dbReference>
<sequence length="154" mass="15552">MTTTTRDRLLLAAALALEVLALLGLVTAVLTGPEPRTLLPAVLGVVIASVLTGLVVIGMVRRRITAAFSHVMSRAVVPGGWAYGGAPGYGGPPGHVPSDAHAHHASRSHHHDSGGWHDAGWWSDGGSSGSDWSSCSSSDSGSSGSDSGSSSSCD</sequence>
<name>A0ABT7MBG6_9PSEU</name>
<protein>
    <submittedName>
        <fullName evidence="3">Uncharacterized protein</fullName>
    </submittedName>
</protein>
<dbReference type="EMBL" id="JASVWF010000003">
    <property type="protein sequence ID" value="MDL5157514.1"/>
    <property type="molecule type" value="Genomic_DNA"/>
</dbReference>
<feature type="region of interest" description="Disordered" evidence="1">
    <location>
        <begin position="92"/>
        <end position="154"/>
    </location>
</feature>
<reference evidence="3 4" key="1">
    <citation type="submission" date="2023-06" db="EMBL/GenBank/DDBJ databases">
        <title>Actinomycetospora Odt1-22.</title>
        <authorList>
            <person name="Supong K."/>
        </authorList>
    </citation>
    <scope>NUCLEOTIDE SEQUENCE [LARGE SCALE GENOMIC DNA]</scope>
    <source>
        <strain evidence="3 4">Odt1-22</strain>
    </source>
</reference>
<evidence type="ECO:0000313" key="4">
    <source>
        <dbReference type="Proteomes" id="UP001231924"/>
    </source>
</evidence>
<keyword evidence="2" id="KW-0812">Transmembrane</keyword>
<gene>
    <name evidence="3" type="ORF">QRT03_16225</name>
</gene>
<comment type="caution">
    <text evidence="3">The sequence shown here is derived from an EMBL/GenBank/DDBJ whole genome shotgun (WGS) entry which is preliminary data.</text>
</comment>